<feature type="compositionally biased region" description="Low complexity" evidence="1">
    <location>
        <begin position="32"/>
        <end position="53"/>
    </location>
</feature>
<keyword evidence="2" id="KW-0472">Membrane</keyword>
<dbReference type="Proteomes" id="UP001611548">
    <property type="component" value="Unassembled WGS sequence"/>
</dbReference>
<feature type="transmembrane region" description="Helical" evidence="2">
    <location>
        <begin position="108"/>
        <end position="131"/>
    </location>
</feature>
<keyword evidence="2" id="KW-1133">Transmembrane helix</keyword>
<dbReference type="InterPro" id="IPR021373">
    <property type="entry name" value="DUF2993"/>
</dbReference>
<evidence type="ECO:0000256" key="1">
    <source>
        <dbReference type="SAM" id="MobiDB-lite"/>
    </source>
</evidence>
<reference evidence="3 4" key="1">
    <citation type="submission" date="2024-10" db="EMBL/GenBank/DDBJ databases">
        <title>The Natural Products Discovery Center: Release of the First 8490 Sequenced Strains for Exploring Actinobacteria Biosynthetic Diversity.</title>
        <authorList>
            <person name="Kalkreuter E."/>
            <person name="Kautsar S.A."/>
            <person name="Yang D."/>
            <person name="Bader C.D."/>
            <person name="Teijaro C.N."/>
            <person name="Fluegel L."/>
            <person name="Davis C.M."/>
            <person name="Simpson J.R."/>
            <person name="Lauterbach L."/>
            <person name="Steele A.D."/>
            <person name="Gui C."/>
            <person name="Meng S."/>
            <person name="Li G."/>
            <person name="Viehrig K."/>
            <person name="Ye F."/>
            <person name="Su P."/>
            <person name="Kiefer A.F."/>
            <person name="Nichols A."/>
            <person name="Cepeda A.J."/>
            <person name="Yan W."/>
            <person name="Fan B."/>
            <person name="Jiang Y."/>
            <person name="Adhikari A."/>
            <person name="Zheng C.-J."/>
            <person name="Schuster L."/>
            <person name="Cowan T.M."/>
            <person name="Smanski M.J."/>
            <person name="Chevrette M.G."/>
            <person name="De Carvalho L.P.S."/>
            <person name="Shen B."/>
        </authorList>
    </citation>
    <scope>NUCLEOTIDE SEQUENCE [LARGE SCALE GENOMIC DNA]</scope>
    <source>
        <strain evidence="3 4">NPDC020327</strain>
    </source>
</reference>
<gene>
    <name evidence="3" type="ORF">ACH429_17530</name>
</gene>
<evidence type="ECO:0000313" key="4">
    <source>
        <dbReference type="Proteomes" id="UP001611548"/>
    </source>
</evidence>
<keyword evidence="2" id="KW-0812">Transmembrane</keyword>
<dbReference type="EMBL" id="JBIRWE010000006">
    <property type="protein sequence ID" value="MFI1965883.1"/>
    <property type="molecule type" value="Genomic_DNA"/>
</dbReference>
<organism evidence="3 4">
    <name type="scientific">Streptomyces pathocidini</name>
    <dbReference type="NCBI Taxonomy" id="1650571"/>
    <lineage>
        <taxon>Bacteria</taxon>
        <taxon>Bacillati</taxon>
        <taxon>Actinomycetota</taxon>
        <taxon>Actinomycetes</taxon>
        <taxon>Kitasatosporales</taxon>
        <taxon>Streptomycetaceae</taxon>
        <taxon>Streptomyces</taxon>
    </lineage>
</organism>
<protein>
    <submittedName>
        <fullName evidence="3">DUF2993 domain-containing protein</fullName>
    </submittedName>
</protein>
<accession>A0ABW7UTT0</accession>
<dbReference type="RefSeq" id="WP_055472301.1">
    <property type="nucleotide sequence ID" value="NZ_JBIRWE010000006.1"/>
</dbReference>
<sequence>MPTQQNSSPHDTPPEAPPQSTPPYGTPQAYEAPGPYGTPEAYGTPGPYGTPTAPHNPYEELAALADPEDGPRARDPLGLGLREDPEDEPGAGWEPPDHRHGGRARRRFAALPMAMKAVVAVAVGAAFLTVADRWAVLYAEKRTAEKMKDSLQLAAEPEVTIHGFPFVTQLADKRLDKVDVAIPDVAADRVSLARVAASAENIRLNGSLPTAIRGATIGRVQGNVLLSFDDLNRELGSSQVRFSPRGRESVLAEGTLPIAGHDLRVRAEAHIKRVGGRGIETDITGMRLDIADMATYRPGKGPDAGLRLTPQAAERVREDLAKAKALLSVPALAERVGVPKPALAQTLRSEKRLHEVTGAPRFAREAMKLNLVDVVADHPELLKRIGIDPSLVTGLTELTQPELADRLSLSFQLPDTPGYIRLQNITVEREGIRADLSGMDLPFGGK</sequence>
<evidence type="ECO:0000313" key="3">
    <source>
        <dbReference type="EMBL" id="MFI1965883.1"/>
    </source>
</evidence>
<feature type="compositionally biased region" description="Pro residues" evidence="1">
    <location>
        <begin position="14"/>
        <end position="25"/>
    </location>
</feature>
<feature type="compositionally biased region" description="Polar residues" evidence="1">
    <location>
        <begin position="1"/>
        <end position="10"/>
    </location>
</feature>
<dbReference type="Pfam" id="PF11209">
    <property type="entry name" value="LmeA"/>
    <property type="match status" value="1"/>
</dbReference>
<proteinExistence type="predicted"/>
<comment type="caution">
    <text evidence="3">The sequence shown here is derived from an EMBL/GenBank/DDBJ whole genome shotgun (WGS) entry which is preliminary data.</text>
</comment>
<keyword evidence="4" id="KW-1185">Reference proteome</keyword>
<feature type="region of interest" description="Disordered" evidence="1">
    <location>
        <begin position="1"/>
        <end position="102"/>
    </location>
</feature>
<evidence type="ECO:0000256" key="2">
    <source>
        <dbReference type="SAM" id="Phobius"/>
    </source>
</evidence>
<name>A0ABW7UTT0_9ACTN</name>